<keyword evidence="3" id="KW-1185">Reference proteome</keyword>
<gene>
    <name evidence="2" type="ORF">KDM89_17785</name>
</gene>
<protein>
    <recommendedName>
        <fullName evidence="4">Lipoprotein</fullName>
    </recommendedName>
</protein>
<evidence type="ECO:0008006" key="4">
    <source>
        <dbReference type="Google" id="ProtNLM"/>
    </source>
</evidence>
<organism evidence="2 3">
    <name type="scientific">Undibacterium luofuense</name>
    <dbReference type="NCBI Taxonomy" id="2828733"/>
    <lineage>
        <taxon>Bacteria</taxon>
        <taxon>Pseudomonadati</taxon>
        <taxon>Pseudomonadota</taxon>
        <taxon>Betaproteobacteria</taxon>
        <taxon>Burkholderiales</taxon>
        <taxon>Oxalobacteraceae</taxon>
        <taxon>Undibacterium</taxon>
    </lineage>
</organism>
<dbReference type="AlphaFoldDB" id="A0A941I8Q8"/>
<dbReference type="Proteomes" id="UP000680067">
    <property type="component" value="Unassembled WGS sequence"/>
</dbReference>
<proteinExistence type="predicted"/>
<name>A0A941I8Q8_9BURK</name>
<evidence type="ECO:0000313" key="3">
    <source>
        <dbReference type="Proteomes" id="UP000680067"/>
    </source>
</evidence>
<accession>A0A941I8Q8</accession>
<dbReference type="RefSeq" id="WP_212689275.1">
    <property type="nucleotide sequence ID" value="NZ_JAGSPN010000017.1"/>
</dbReference>
<feature type="signal peptide" evidence="1">
    <location>
        <begin position="1"/>
        <end position="18"/>
    </location>
</feature>
<dbReference type="EMBL" id="JAGSPN010000017">
    <property type="protein sequence ID" value="MBR7784000.1"/>
    <property type="molecule type" value="Genomic_DNA"/>
</dbReference>
<dbReference type="PROSITE" id="PS51257">
    <property type="entry name" value="PROKAR_LIPOPROTEIN"/>
    <property type="match status" value="1"/>
</dbReference>
<evidence type="ECO:0000256" key="1">
    <source>
        <dbReference type="SAM" id="SignalP"/>
    </source>
</evidence>
<comment type="caution">
    <text evidence="2">The sequence shown here is derived from an EMBL/GenBank/DDBJ whole genome shotgun (WGS) entry which is preliminary data.</text>
</comment>
<keyword evidence="1" id="KW-0732">Signal</keyword>
<sequence>MKNKLIALASASCLFLLAGCGSEPSESNMKEAIQKSPMKIAFSDKDLASIRKISCKNDGDKAYNCDMEVSGMAIPVRFVKGSDGWLAMKKE</sequence>
<reference evidence="2" key="1">
    <citation type="submission" date="2021-04" db="EMBL/GenBank/DDBJ databases">
        <title>novel species isolated from subtropical streams in China.</title>
        <authorList>
            <person name="Lu H."/>
        </authorList>
    </citation>
    <scope>NUCLEOTIDE SEQUENCE</scope>
    <source>
        <strain evidence="2">LFS511W</strain>
    </source>
</reference>
<feature type="chain" id="PRO_5036945311" description="Lipoprotein" evidence="1">
    <location>
        <begin position="19"/>
        <end position="91"/>
    </location>
</feature>
<evidence type="ECO:0000313" key="2">
    <source>
        <dbReference type="EMBL" id="MBR7784000.1"/>
    </source>
</evidence>